<dbReference type="EMBL" id="UINC01207025">
    <property type="protein sequence ID" value="SVE28937.1"/>
    <property type="molecule type" value="Genomic_DNA"/>
</dbReference>
<evidence type="ECO:0000313" key="1">
    <source>
        <dbReference type="EMBL" id="SVE28937.1"/>
    </source>
</evidence>
<gene>
    <name evidence="1" type="ORF">METZ01_LOCUS481791</name>
</gene>
<dbReference type="InterPro" id="IPR008775">
    <property type="entry name" value="Phytyl_CoA_dOase-like"/>
</dbReference>
<dbReference type="SUPFAM" id="SSF51197">
    <property type="entry name" value="Clavaminate synthase-like"/>
    <property type="match status" value="1"/>
</dbReference>
<reference evidence="1" key="1">
    <citation type="submission" date="2018-05" db="EMBL/GenBank/DDBJ databases">
        <authorList>
            <person name="Lanie J.A."/>
            <person name="Ng W.-L."/>
            <person name="Kazmierczak K.M."/>
            <person name="Andrzejewski T.M."/>
            <person name="Davidsen T.M."/>
            <person name="Wayne K.J."/>
            <person name="Tettelin H."/>
            <person name="Glass J.I."/>
            <person name="Rusch D."/>
            <person name="Podicherti R."/>
            <person name="Tsui H.-C.T."/>
            <person name="Winkler M.E."/>
        </authorList>
    </citation>
    <scope>NUCLEOTIDE SEQUENCE</scope>
</reference>
<dbReference type="GO" id="GO:0016491">
    <property type="term" value="F:oxidoreductase activity"/>
    <property type="evidence" value="ECO:0007669"/>
    <property type="project" value="UniProtKB-ARBA"/>
</dbReference>
<dbReference type="AlphaFoldDB" id="A0A383C966"/>
<protein>
    <recommendedName>
        <fullName evidence="2">Fe2OG dioxygenase domain-containing protein</fullName>
    </recommendedName>
</protein>
<sequence>MSESTPELTNAAMQIRKRGYTILDGVIPATAIDEVRETVADALARNRERAAAEQEAIRKLGHRVGVEGVDGMRGVINETQIFASHVASDRLMSVVEHFFGPWARVSCTDCVVNHPGCGRGYWHADWPYNQTNASHIPAPYPDVLLHLSTIWMLTDFRDENGGTLLVPGSHRSGVNPSDGMEDVIDRDGPHPDEVHAEGTAGSVLFYDSRLWHAVAPNRANEPRVALIVRYAP</sequence>
<organism evidence="1">
    <name type="scientific">marine metagenome</name>
    <dbReference type="NCBI Taxonomy" id="408172"/>
    <lineage>
        <taxon>unclassified sequences</taxon>
        <taxon>metagenomes</taxon>
        <taxon>ecological metagenomes</taxon>
    </lineage>
</organism>
<accession>A0A383C966</accession>
<dbReference type="Gene3D" id="2.60.120.620">
    <property type="entry name" value="q2cbj1_9rhob like domain"/>
    <property type="match status" value="1"/>
</dbReference>
<name>A0A383C966_9ZZZZ</name>
<feature type="non-terminal residue" evidence="1">
    <location>
        <position position="232"/>
    </location>
</feature>
<dbReference type="Pfam" id="PF05721">
    <property type="entry name" value="PhyH"/>
    <property type="match status" value="1"/>
</dbReference>
<evidence type="ECO:0008006" key="2">
    <source>
        <dbReference type="Google" id="ProtNLM"/>
    </source>
</evidence>
<dbReference type="GO" id="GO:0046872">
    <property type="term" value="F:metal ion binding"/>
    <property type="evidence" value="ECO:0007669"/>
    <property type="project" value="UniProtKB-ARBA"/>
</dbReference>
<dbReference type="PANTHER" id="PTHR20883:SF48">
    <property type="entry name" value="ECTOINE DIOXYGENASE"/>
    <property type="match status" value="1"/>
</dbReference>
<dbReference type="PANTHER" id="PTHR20883">
    <property type="entry name" value="PHYTANOYL-COA DIOXYGENASE DOMAIN CONTAINING 1"/>
    <property type="match status" value="1"/>
</dbReference>
<proteinExistence type="predicted"/>